<feature type="transmembrane region" description="Helical" evidence="1">
    <location>
        <begin position="61"/>
        <end position="80"/>
    </location>
</feature>
<evidence type="ECO:0000256" key="1">
    <source>
        <dbReference type="SAM" id="Phobius"/>
    </source>
</evidence>
<feature type="transmembrane region" description="Helical" evidence="1">
    <location>
        <begin position="330"/>
        <end position="348"/>
    </location>
</feature>
<comment type="caution">
    <text evidence="2">The sequence shown here is derived from an EMBL/GenBank/DDBJ whole genome shotgun (WGS) entry which is preliminary data.</text>
</comment>
<keyword evidence="1" id="KW-0812">Transmembrane</keyword>
<sequence>MNTILRDISNSRFLYVLLGFIIFWAWYKHYQFIPLFVSFKGFSPVDWLAEINAPQNFSSDFHSGLSVYSMSLYMHIYLFLNKLHFDPTVSMALMLAIDIILLAYAYWFLTKTLLPKSPVIISIIVIVFAFFTFINSLNLANYGGRVFNGLYYNAADAFRLMSIALWIRKSYIKSVALITLSILTHAMMGICGLIFIFGMQLLNIKRFFEIRVMLAFILASMVIFCWLIWQMPAATLGQNIPKEDWFFFTQLTNYHWYPLALKRFTSNFNLFFNFLCLLTIAVYATFYLKNNLYYKEILAGFGVIILATVFGVFISAYAPNPIFIKLAIHRASEFISRIGIIYIAAYIWQEINEGNCWRKSIALVTLCTPLFYLQTPFLLITVLLVTYPAFIEIVKKMYKPGNIITLILVSILTILACVYYYFGYTDKTLVIYLGQEGLRNNFLLALAVFGGLSLVSHYTKATYLFGLFAILIFYVCLCLDVQKIKPYDLPENKIEFYKSYYDVQLWAKNKTNTQSLFMIDPSISPYGWKAFSHRSSFGTPKQWLFTWLYTSDYSAYYEGLKRFREYGLNLDAFLLENPLNVHTFLKIQNVLEQRFYQLIKSDWIDGIAEKYNISYIVLKKEDANLNEMLYSRVYENHHFIVFKVKSGKHVKHA</sequence>
<reference evidence="2 3" key="1">
    <citation type="submission" date="2015-11" db="EMBL/GenBank/DDBJ databases">
        <title>Genomic analysis of 38 Legionella species identifies large and diverse effector repertoires.</title>
        <authorList>
            <person name="Burstein D."/>
            <person name="Amaro F."/>
            <person name="Zusman T."/>
            <person name="Lifshitz Z."/>
            <person name="Cohen O."/>
            <person name="Gilbert J.A."/>
            <person name="Pupko T."/>
            <person name="Shuman H.A."/>
            <person name="Segal G."/>
        </authorList>
    </citation>
    <scope>NUCLEOTIDE SEQUENCE [LARGE SCALE GENOMIC DNA]</scope>
    <source>
        <strain evidence="2 3">ATCC 49505</strain>
    </source>
</reference>
<evidence type="ECO:0000313" key="3">
    <source>
        <dbReference type="Proteomes" id="UP000054997"/>
    </source>
</evidence>
<feature type="transmembrane region" description="Helical" evidence="1">
    <location>
        <begin position="403"/>
        <end position="422"/>
    </location>
</feature>
<feature type="transmembrane region" description="Helical" evidence="1">
    <location>
        <begin position="464"/>
        <end position="481"/>
    </location>
</feature>
<evidence type="ECO:0000313" key="2">
    <source>
        <dbReference type="EMBL" id="KTD19852.1"/>
    </source>
</evidence>
<feature type="transmembrane region" description="Helical" evidence="1">
    <location>
        <begin position="119"/>
        <end position="138"/>
    </location>
</feature>
<feature type="transmembrane region" description="Helical" evidence="1">
    <location>
        <begin position="210"/>
        <end position="229"/>
    </location>
</feature>
<dbReference type="PATRIC" id="fig|45068.5.peg.2203"/>
<keyword evidence="1" id="KW-0472">Membrane</keyword>
<keyword evidence="3" id="KW-1185">Reference proteome</keyword>
<dbReference type="STRING" id="45068.Llon_2024"/>
<dbReference type="AlphaFoldDB" id="A0A0W0VI95"/>
<feature type="transmembrane region" description="Helical" evidence="1">
    <location>
        <begin position="87"/>
        <end position="107"/>
    </location>
</feature>
<organism evidence="2 3">
    <name type="scientific">Legionella londiniensis</name>
    <dbReference type="NCBI Taxonomy" id="45068"/>
    <lineage>
        <taxon>Bacteria</taxon>
        <taxon>Pseudomonadati</taxon>
        <taxon>Pseudomonadota</taxon>
        <taxon>Gammaproteobacteria</taxon>
        <taxon>Legionellales</taxon>
        <taxon>Legionellaceae</taxon>
        <taxon>Legionella</taxon>
    </lineage>
</organism>
<dbReference type="OrthoDB" id="8445389at2"/>
<feature type="transmembrane region" description="Helical" evidence="1">
    <location>
        <begin position="442"/>
        <end position="458"/>
    </location>
</feature>
<feature type="transmembrane region" description="Helical" evidence="1">
    <location>
        <begin position="12"/>
        <end position="27"/>
    </location>
</feature>
<feature type="transmembrane region" description="Helical" evidence="1">
    <location>
        <begin position="297"/>
        <end position="318"/>
    </location>
</feature>
<feature type="transmembrane region" description="Helical" evidence="1">
    <location>
        <begin position="270"/>
        <end position="288"/>
    </location>
</feature>
<protein>
    <recommendedName>
        <fullName evidence="4">Transmembrane protein</fullName>
    </recommendedName>
</protein>
<dbReference type="Proteomes" id="UP000054997">
    <property type="component" value="Unassembled WGS sequence"/>
</dbReference>
<accession>A0A0W0VI95</accession>
<gene>
    <name evidence="2" type="ORF">Llon_2024</name>
</gene>
<evidence type="ECO:0008006" key="4">
    <source>
        <dbReference type="Google" id="ProtNLM"/>
    </source>
</evidence>
<name>A0A0W0VI95_9GAMM</name>
<dbReference type="RefSeq" id="WP_058529988.1">
    <property type="nucleotide sequence ID" value="NZ_CAAAHZ010000022.1"/>
</dbReference>
<keyword evidence="1" id="KW-1133">Transmembrane helix</keyword>
<feature type="transmembrane region" description="Helical" evidence="1">
    <location>
        <begin position="174"/>
        <end position="198"/>
    </location>
</feature>
<dbReference type="EMBL" id="LNYK01000033">
    <property type="protein sequence ID" value="KTD19852.1"/>
    <property type="molecule type" value="Genomic_DNA"/>
</dbReference>
<feature type="transmembrane region" description="Helical" evidence="1">
    <location>
        <begin position="360"/>
        <end position="391"/>
    </location>
</feature>
<proteinExistence type="predicted"/>